<accession>A0A1A9V998</accession>
<evidence type="ECO:0000313" key="2">
    <source>
        <dbReference type="Proteomes" id="UP000078200"/>
    </source>
</evidence>
<dbReference type="AlphaFoldDB" id="A0A1A9V998"/>
<dbReference type="VEuPathDB" id="VectorBase:GAUT029956"/>
<dbReference type="EnsemblMetazoa" id="GAUT029956-RA">
    <property type="protein sequence ID" value="GAUT029956-PA"/>
    <property type="gene ID" value="GAUT029956"/>
</dbReference>
<sequence length="190" mass="20894">MFQDFEIKYCEISEEFIIMIYTTVLYRVDSKACKGRNNSQCPEGEQYLGVPQFTHGVIGGDMLGVAPAPKNMAEPPNILLPNVLASIPCKVISDNILASMQRKNISSSILSTASSSSWNLFSSLFMIRIRSTNLSALSSLNMQFRSSPKPALIFSAICSMVNFLSVIRLRSNSIRNSHGEMRVGSKSGIS</sequence>
<proteinExistence type="predicted"/>
<dbReference type="Proteomes" id="UP000078200">
    <property type="component" value="Unassembled WGS sequence"/>
</dbReference>
<evidence type="ECO:0000313" key="1">
    <source>
        <dbReference type="EnsemblMetazoa" id="GAUT029956-PA"/>
    </source>
</evidence>
<keyword evidence="2" id="KW-1185">Reference proteome</keyword>
<organism evidence="1 2">
    <name type="scientific">Glossina austeni</name>
    <name type="common">Savannah tsetse fly</name>
    <dbReference type="NCBI Taxonomy" id="7395"/>
    <lineage>
        <taxon>Eukaryota</taxon>
        <taxon>Metazoa</taxon>
        <taxon>Ecdysozoa</taxon>
        <taxon>Arthropoda</taxon>
        <taxon>Hexapoda</taxon>
        <taxon>Insecta</taxon>
        <taxon>Pterygota</taxon>
        <taxon>Neoptera</taxon>
        <taxon>Endopterygota</taxon>
        <taxon>Diptera</taxon>
        <taxon>Brachycera</taxon>
        <taxon>Muscomorpha</taxon>
        <taxon>Hippoboscoidea</taxon>
        <taxon>Glossinidae</taxon>
        <taxon>Glossina</taxon>
    </lineage>
</organism>
<reference evidence="1" key="1">
    <citation type="submission" date="2020-05" db="UniProtKB">
        <authorList>
            <consortium name="EnsemblMetazoa"/>
        </authorList>
    </citation>
    <scope>IDENTIFICATION</scope>
    <source>
        <strain evidence="1">TTRI</strain>
    </source>
</reference>
<protein>
    <submittedName>
        <fullName evidence="1">Uncharacterized protein</fullName>
    </submittedName>
</protein>
<name>A0A1A9V998_GLOAU</name>